<name>A0A086BM35_9FLAO</name>
<dbReference type="STRING" id="558152.IQ37_02165"/>
<organism evidence="1 2">
    <name type="scientific">Chryseobacterium piperi</name>
    <dbReference type="NCBI Taxonomy" id="558152"/>
    <lineage>
        <taxon>Bacteria</taxon>
        <taxon>Pseudomonadati</taxon>
        <taxon>Bacteroidota</taxon>
        <taxon>Flavobacteriia</taxon>
        <taxon>Flavobacteriales</taxon>
        <taxon>Weeksellaceae</taxon>
        <taxon>Chryseobacterium group</taxon>
        <taxon>Chryseobacterium</taxon>
    </lineage>
</organism>
<evidence type="ECO:0000313" key="1">
    <source>
        <dbReference type="EMBL" id="KFF29999.1"/>
    </source>
</evidence>
<dbReference type="Pfam" id="PF11185">
    <property type="entry name" value="DUF2971"/>
    <property type="match status" value="1"/>
</dbReference>
<dbReference type="eggNOG" id="COG0457">
    <property type="taxonomic scope" value="Bacteria"/>
</dbReference>
<dbReference type="AlphaFoldDB" id="A0A086BM35"/>
<evidence type="ECO:0000313" key="2">
    <source>
        <dbReference type="Proteomes" id="UP000028709"/>
    </source>
</evidence>
<comment type="caution">
    <text evidence="1">The sequence shown here is derived from an EMBL/GenBank/DDBJ whole genome shotgun (WGS) entry which is preliminary data.</text>
</comment>
<reference evidence="1 2" key="1">
    <citation type="submission" date="2014-07" db="EMBL/GenBank/DDBJ databases">
        <title>Genome of Chryseobacterium piperi CTM.</title>
        <authorList>
            <person name="Pipes S.E."/>
            <person name="Stropko S.J."/>
            <person name="Newman J.D."/>
        </authorList>
    </citation>
    <scope>NUCLEOTIDE SEQUENCE [LARGE SCALE GENOMIC DNA]</scope>
    <source>
        <strain evidence="1 2">CTM</strain>
    </source>
</reference>
<protein>
    <recommendedName>
        <fullName evidence="3">DUF2971 domain-containing protein</fullName>
    </recommendedName>
</protein>
<evidence type="ECO:0008006" key="3">
    <source>
        <dbReference type="Google" id="ProtNLM"/>
    </source>
</evidence>
<dbReference type="OrthoDB" id="190848at2"/>
<proteinExistence type="predicted"/>
<dbReference type="EMBL" id="JPRJ01000002">
    <property type="protein sequence ID" value="KFF29999.1"/>
    <property type="molecule type" value="Genomic_DNA"/>
</dbReference>
<dbReference type="InterPro" id="IPR021352">
    <property type="entry name" value="DUF2971"/>
</dbReference>
<sequence length="354" mass="42628">MSMILNKLNNMKVYKYRSIEGDVFKRDFETIRSNCFYSSNYSMLNDPFDIYFKEELSRVINILKILFPYKEVDNFENQLKEVLNFKEEIGVYCLSTDFLNEQLWAYYASSYSGYCIEYDLDKLIDKGQNVDFEYQFPIDYKDNIPTLVIDDIIDLQNNFIQKMFATKKSAWKHEEEFRLIFSKYGLKKFHESAITGIYFGVKTPEVIKESFYGLFENRNVKFYEVFPSNFKLEYRLLKEFKKRKKYDINKFDFEILRTRANQWEETFDIYYKGNEKGELEIKEFVLAFREEYCIKENSLTLFNNKEILSLIDSYSLTDEEYIKYADSIITIISGEEVEICNPFKDSKYNEIKKQ</sequence>
<gene>
    <name evidence="1" type="ORF">IQ37_02165</name>
</gene>
<accession>A0A086BM35</accession>
<dbReference type="KEGG" id="cpip:CJF12_14435"/>
<dbReference type="Proteomes" id="UP000028709">
    <property type="component" value="Unassembled WGS sequence"/>
</dbReference>
<keyword evidence="2" id="KW-1185">Reference proteome</keyword>